<keyword evidence="5" id="KW-0378">Hydrolase</keyword>
<sequence length="688" mass="74571">MKKRLSFLVMAALLLTLLVPAGAFAAEKSPSYEATKQLAAQKADLLTKNYGTYSLQYALIDQGKIVVSGQSGINHVSDNTPLTADSMYGIGSTSKMFTTVAVMKLVDEGKIDLDQPLTTYIPDFKMKDERYKKITPRMLLNHSSGLSGSTFVSGFLFDDNDTSGYDNLLKRLEVQRLKADPGAFSVYCNDGFTLAEILVERVSGLDFTDFIHKYITEPLGMKNTKTPQDDVNTSQLAGVYSPGYQGELPADTVNFIGTGGIYSTAEDLARFSQIFTGNANGLLTEKSVTATAKAEYKNGMWPEEADSSFAYGLGWDSVNLFPFNDYGIQALTKGGDTQLSHASLVVLPEQKLSVAILSSSGSSSINQIMAGEILLSALQEKGIIKELKPAKSFGVPVKANMPVEVSTNAGIYGTAGQLIKLDISKDGELSLSSLAVPEAPVQKFIYTADGSFVSEDGSTKLNLVTEDNGRTYLWVRSYTTIPGLGQLAMSDYQAEKLEPNELSPDIAKAWEAREGKTYFLVSEKYTSQAYFMQPPIAYIATLKDMPGYLMANKITGANEALNLLNIPTLMGRDTSDLIFFTDDGVEYLKAAGSLFVSQDNVTPLYIGKESKTKIQENGQARWYTIPEKSVGKTLSVNMPKAGSFAVYDANGTCVNFTVVSGVNEVVLPENGFIAFIGDPGSQFEISLK</sequence>
<dbReference type="GO" id="GO:0016787">
    <property type="term" value="F:hydrolase activity"/>
    <property type="evidence" value="ECO:0007669"/>
    <property type="project" value="UniProtKB-KW"/>
</dbReference>
<organism evidence="5 6">
    <name type="scientific">Paenibacillus lutimineralis</name>
    <dbReference type="NCBI Taxonomy" id="2707005"/>
    <lineage>
        <taxon>Bacteria</taxon>
        <taxon>Bacillati</taxon>
        <taxon>Bacillota</taxon>
        <taxon>Bacilli</taxon>
        <taxon>Bacillales</taxon>
        <taxon>Paenibacillaceae</taxon>
        <taxon>Paenibacillus</taxon>
    </lineage>
</organism>
<dbReference type="InterPro" id="IPR050491">
    <property type="entry name" value="AmpC-like"/>
</dbReference>
<name>A0A3S9V6C2_9BACL</name>
<feature type="domain" description="Beta-lactamase-related" evidence="4">
    <location>
        <begin position="46"/>
        <end position="363"/>
    </location>
</feature>
<accession>A0A3S9V6C2</accession>
<evidence type="ECO:0000256" key="1">
    <source>
        <dbReference type="ARBA" id="ARBA00004370"/>
    </source>
</evidence>
<evidence type="ECO:0000313" key="6">
    <source>
        <dbReference type="Proteomes" id="UP000270678"/>
    </source>
</evidence>
<evidence type="ECO:0000259" key="4">
    <source>
        <dbReference type="Pfam" id="PF00144"/>
    </source>
</evidence>
<dbReference type="Proteomes" id="UP000270678">
    <property type="component" value="Chromosome"/>
</dbReference>
<feature type="chain" id="PRO_5019351758" evidence="3">
    <location>
        <begin position="26"/>
        <end position="688"/>
    </location>
</feature>
<comment type="subcellular location">
    <subcellularLocation>
        <location evidence="1">Membrane</location>
    </subcellularLocation>
</comment>
<keyword evidence="2" id="KW-0472">Membrane</keyword>
<dbReference type="KEGG" id="plut:EI981_02945"/>
<dbReference type="OrthoDB" id="9797709at2"/>
<dbReference type="SUPFAM" id="SSF56601">
    <property type="entry name" value="beta-lactamase/transpeptidase-like"/>
    <property type="match status" value="1"/>
</dbReference>
<dbReference type="EMBL" id="CP034346">
    <property type="protein sequence ID" value="AZS18100.1"/>
    <property type="molecule type" value="Genomic_DNA"/>
</dbReference>
<evidence type="ECO:0000256" key="3">
    <source>
        <dbReference type="SAM" id="SignalP"/>
    </source>
</evidence>
<dbReference type="InterPro" id="IPR012338">
    <property type="entry name" value="Beta-lactam/transpept-like"/>
</dbReference>
<dbReference type="PANTHER" id="PTHR46825">
    <property type="entry name" value="D-ALANYL-D-ALANINE-CARBOXYPEPTIDASE/ENDOPEPTIDASE AMPH"/>
    <property type="match status" value="1"/>
</dbReference>
<reference evidence="6" key="1">
    <citation type="submission" date="2018-12" db="EMBL/GenBank/DDBJ databases">
        <title>Complete genome sequence of Paenibacillus sp. MBLB1234.</title>
        <authorList>
            <person name="Nam Y.-D."/>
            <person name="Kang J."/>
            <person name="Chung W.-H."/>
            <person name="Park Y.S."/>
        </authorList>
    </citation>
    <scope>NUCLEOTIDE SEQUENCE [LARGE SCALE GENOMIC DNA]</scope>
    <source>
        <strain evidence="6">MBLB1234</strain>
    </source>
</reference>
<evidence type="ECO:0000313" key="5">
    <source>
        <dbReference type="EMBL" id="AZS18100.1"/>
    </source>
</evidence>
<feature type="signal peptide" evidence="3">
    <location>
        <begin position="1"/>
        <end position="25"/>
    </location>
</feature>
<dbReference type="AlphaFoldDB" id="A0A3S9V6C2"/>
<dbReference type="GO" id="GO:0016020">
    <property type="term" value="C:membrane"/>
    <property type="evidence" value="ECO:0007669"/>
    <property type="project" value="UniProtKB-SubCell"/>
</dbReference>
<dbReference type="Gene3D" id="3.40.710.10">
    <property type="entry name" value="DD-peptidase/beta-lactamase superfamily"/>
    <property type="match status" value="1"/>
</dbReference>
<keyword evidence="6" id="KW-1185">Reference proteome</keyword>
<protein>
    <submittedName>
        <fullName evidence="5">Class A beta-lactamase-related serine hydrolase</fullName>
    </submittedName>
</protein>
<dbReference type="InterPro" id="IPR001466">
    <property type="entry name" value="Beta-lactam-related"/>
</dbReference>
<keyword evidence="3" id="KW-0732">Signal</keyword>
<evidence type="ECO:0000256" key="2">
    <source>
        <dbReference type="ARBA" id="ARBA00023136"/>
    </source>
</evidence>
<dbReference type="PANTHER" id="PTHR46825:SF11">
    <property type="entry name" value="PENICILLIN-BINDING PROTEIN 4"/>
    <property type="match status" value="1"/>
</dbReference>
<proteinExistence type="predicted"/>
<dbReference type="RefSeq" id="WP_127004290.1">
    <property type="nucleotide sequence ID" value="NZ_CP034346.1"/>
</dbReference>
<gene>
    <name evidence="5" type="ORF">EI981_02945</name>
</gene>
<dbReference type="Pfam" id="PF00144">
    <property type="entry name" value="Beta-lactamase"/>
    <property type="match status" value="1"/>
</dbReference>